<dbReference type="InterPro" id="IPR036942">
    <property type="entry name" value="Beta-barrel_TonB_sf"/>
</dbReference>
<dbReference type="InterPro" id="IPR039426">
    <property type="entry name" value="TonB-dep_rcpt-like"/>
</dbReference>
<dbReference type="AlphaFoldDB" id="A0A3S2UH05"/>
<evidence type="ECO:0000256" key="10">
    <source>
        <dbReference type="ARBA" id="ARBA00023136"/>
    </source>
</evidence>
<evidence type="ECO:0000256" key="12">
    <source>
        <dbReference type="PROSITE-ProRule" id="PRU01360"/>
    </source>
</evidence>
<keyword evidence="9 13" id="KW-0798">TonB box</keyword>
<evidence type="ECO:0000256" key="3">
    <source>
        <dbReference type="ARBA" id="ARBA00022452"/>
    </source>
</evidence>
<dbReference type="PROSITE" id="PS52016">
    <property type="entry name" value="TONB_DEPENDENT_REC_3"/>
    <property type="match status" value="1"/>
</dbReference>
<dbReference type="InterPro" id="IPR012910">
    <property type="entry name" value="Plug_dom"/>
</dbReference>
<dbReference type="Pfam" id="PF07715">
    <property type="entry name" value="Plug"/>
    <property type="match status" value="1"/>
</dbReference>
<keyword evidence="17" id="KW-1185">Reference proteome</keyword>
<keyword evidence="10 12" id="KW-0472">Membrane</keyword>
<dbReference type="InterPro" id="IPR000531">
    <property type="entry name" value="Beta-barrel_TonB"/>
</dbReference>
<keyword evidence="11 12" id="KW-0998">Cell outer membrane</keyword>
<evidence type="ECO:0000256" key="4">
    <source>
        <dbReference type="ARBA" id="ARBA00022496"/>
    </source>
</evidence>
<evidence type="ECO:0000256" key="6">
    <source>
        <dbReference type="ARBA" id="ARBA00022729"/>
    </source>
</evidence>
<keyword evidence="6" id="KW-0732">Signal</keyword>
<organism evidence="16 17">
    <name type="scientific">Flavobacterium sufflavum</name>
    <dbReference type="NCBI Taxonomy" id="1921138"/>
    <lineage>
        <taxon>Bacteria</taxon>
        <taxon>Pseudomonadati</taxon>
        <taxon>Bacteroidota</taxon>
        <taxon>Flavobacteriia</taxon>
        <taxon>Flavobacteriales</taxon>
        <taxon>Flavobacteriaceae</taxon>
        <taxon>Flavobacterium</taxon>
    </lineage>
</organism>
<dbReference type="Proteomes" id="UP000285211">
    <property type="component" value="Unassembled WGS sequence"/>
</dbReference>
<dbReference type="Gene3D" id="2.40.170.20">
    <property type="entry name" value="TonB-dependent receptor, beta-barrel domain"/>
    <property type="match status" value="1"/>
</dbReference>
<proteinExistence type="inferred from homology"/>
<sequence length="950" mass="103880">MKTSQFIRILILTISTSFFSLSIYAQEGKIQGKVSDSGGMGLAGTSVLIEGTTKAQNTDFDGNFTLTGLKNGTYQISVSFIGFKTQKLSVKVPQSGPLNITLLDDQAVLDEVVITGVFDKRTKMQSSVAISTMNAKQIERTAATSAGDLLKNIPGVYVNQARGEVSNTVYSRGISAGSIENANGYYYVSMQEDGLPVTNLNLGVDYFLRPDAGTARVEAVRGGTASILGANAPGGIFNYVSKEGGKTFAGEIRSKFGLEGNLKNPYYRTDLNLGGSFNQSGSLTYNLSGFYRESDGARQLDYPMNNGGQIRANIMNKYKKGSIKISAKILDDKNATAEFTPTIGWNDPKIPAGFSATDSYYLPKLTMQIPINDTDSRTFDSKDKSHSRQQAVTVNWNHDLGAGFKLKNDFRLQKMKYDSNSPAVVTPFATDNLLFYAIGHTLGKFGTYSFTDRVTGQLLGTVTQSPNIINGNFAGFNFTPGANNNFPGSNVQKNSLFFLPLFYTERKTNEFMDNFSISKKVKNMNFILGGFYANSQISRIGGSQDFGFAVGTMQDKPHLVDISLAGFDGKTYQVTDPNGVQLPGSAGASTASFRQTQSAAYFGHEWNISEKLIFDWGIRYESLHVYGYNSQPIANAESAGLDNNPLTIYDNFGGTAGPRLNVDKTVNTVSFSGGLNYKLADDQAIYFRYSNGKKSPDINFYLDQTSQFLVDNSKPNAQKIEQFEIGYKINTPKLKVFATPFYSTLSNVSTSQTFLNTNGTYYNPGNQFNAYRTYGLELESNYAFTDQFALKAGATIQNSKATTYKTWIANSAGPNDDVLQDLSGNETDNNAKLIFNVSPSYNYKNFYSSLNVGYMGARQANLQNAFKLPAFTTLDLAMGYDFNKKFGIQANVNNLLNTYGVMGWSGTGGFPAALDRQSVTKEFVAANPNAAYSTQGSMPRAFFLTASYKF</sequence>
<keyword evidence="7" id="KW-0408">Iron</keyword>
<accession>A0A3S2UH05</accession>
<dbReference type="Pfam" id="PF13715">
    <property type="entry name" value="CarbopepD_reg_2"/>
    <property type="match status" value="1"/>
</dbReference>
<evidence type="ECO:0000256" key="2">
    <source>
        <dbReference type="ARBA" id="ARBA00022448"/>
    </source>
</evidence>
<protein>
    <recommendedName>
        <fullName evidence="18">TonB-dependent receptor</fullName>
    </recommendedName>
</protein>
<dbReference type="GO" id="GO:0009279">
    <property type="term" value="C:cell outer membrane"/>
    <property type="evidence" value="ECO:0007669"/>
    <property type="project" value="UniProtKB-SubCell"/>
</dbReference>
<dbReference type="Gene3D" id="2.170.130.10">
    <property type="entry name" value="TonB-dependent receptor, plug domain"/>
    <property type="match status" value="1"/>
</dbReference>
<comment type="similarity">
    <text evidence="12 13">Belongs to the TonB-dependent receptor family.</text>
</comment>
<evidence type="ECO:0000256" key="8">
    <source>
        <dbReference type="ARBA" id="ARBA00023065"/>
    </source>
</evidence>
<dbReference type="PROSITE" id="PS01156">
    <property type="entry name" value="TONB_DEPENDENT_REC_2"/>
    <property type="match status" value="1"/>
</dbReference>
<evidence type="ECO:0000256" key="5">
    <source>
        <dbReference type="ARBA" id="ARBA00022692"/>
    </source>
</evidence>
<keyword evidence="8" id="KW-0406">Ion transport</keyword>
<keyword evidence="5 12" id="KW-0812">Transmembrane</keyword>
<dbReference type="InterPro" id="IPR010917">
    <property type="entry name" value="TonB_rcpt_CS"/>
</dbReference>
<evidence type="ECO:0000313" key="16">
    <source>
        <dbReference type="EMBL" id="RVT73901.1"/>
    </source>
</evidence>
<evidence type="ECO:0000256" key="7">
    <source>
        <dbReference type="ARBA" id="ARBA00023004"/>
    </source>
</evidence>
<evidence type="ECO:0000259" key="14">
    <source>
        <dbReference type="Pfam" id="PF00593"/>
    </source>
</evidence>
<dbReference type="InterPro" id="IPR008969">
    <property type="entry name" value="CarboxyPept-like_regulatory"/>
</dbReference>
<keyword evidence="2 12" id="KW-0813">Transport</keyword>
<evidence type="ECO:0000256" key="13">
    <source>
        <dbReference type="RuleBase" id="RU003357"/>
    </source>
</evidence>
<evidence type="ECO:0008006" key="18">
    <source>
        <dbReference type="Google" id="ProtNLM"/>
    </source>
</evidence>
<dbReference type="SUPFAM" id="SSF49464">
    <property type="entry name" value="Carboxypeptidase regulatory domain-like"/>
    <property type="match status" value="1"/>
</dbReference>
<keyword evidence="4" id="KW-0410">Iron transport</keyword>
<evidence type="ECO:0000256" key="1">
    <source>
        <dbReference type="ARBA" id="ARBA00004571"/>
    </source>
</evidence>
<name>A0A3S2UH05_9FLAO</name>
<evidence type="ECO:0000259" key="15">
    <source>
        <dbReference type="Pfam" id="PF07715"/>
    </source>
</evidence>
<dbReference type="PANTHER" id="PTHR32552">
    <property type="entry name" value="FERRICHROME IRON RECEPTOR-RELATED"/>
    <property type="match status" value="1"/>
</dbReference>
<comment type="subcellular location">
    <subcellularLocation>
        <location evidence="1 12">Cell outer membrane</location>
        <topology evidence="1 12">Multi-pass membrane protein</topology>
    </subcellularLocation>
</comment>
<evidence type="ECO:0000256" key="9">
    <source>
        <dbReference type="ARBA" id="ARBA00023077"/>
    </source>
</evidence>
<dbReference type="EMBL" id="SACJ01000009">
    <property type="protein sequence ID" value="RVT73901.1"/>
    <property type="molecule type" value="Genomic_DNA"/>
</dbReference>
<reference evidence="16 17" key="1">
    <citation type="submission" date="2019-01" db="EMBL/GenBank/DDBJ databases">
        <authorList>
            <person name="Chen W.-M."/>
        </authorList>
    </citation>
    <scope>NUCLEOTIDE SEQUENCE [LARGE SCALE GENOMIC DNA]</scope>
    <source>
        <strain evidence="16 17">BBQ-12</strain>
    </source>
</reference>
<dbReference type="PANTHER" id="PTHR32552:SF89">
    <property type="entry name" value="CATECHOLATE SIDEROPHORE RECEPTOR FIU"/>
    <property type="match status" value="1"/>
</dbReference>
<dbReference type="Gene3D" id="2.60.40.1120">
    <property type="entry name" value="Carboxypeptidase-like, regulatory domain"/>
    <property type="match status" value="1"/>
</dbReference>
<comment type="caution">
    <text evidence="16">The sequence shown here is derived from an EMBL/GenBank/DDBJ whole genome shotgun (WGS) entry which is preliminary data.</text>
</comment>
<keyword evidence="3 12" id="KW-1134">Transmembrane beta strand</keyword>
<dbReference type="RefSeq" id="WP_128196355.1">
    <property type="nucleotide sequence ID" value="NZ_SACJ01000009.1"/>
</dbReference>
<dbReference type="Pfam" id="PF00593">
    <property type="entry name" value="TonB_dep_Rec_b-barrel"/>
    <property type="match status" value="1"/>
</dbReference>
<evidence type="ECO:0000313" key="17">
    <source>
        <dbReference type="Proteomes" id="UP000285211"/>
    </source>
</evidence>
<dbReference type="GO" id="GO:0015344">
    <property type="term" value="F:siderophore uptake transmembrane transporter activity"/>
    <property type="evidence" value="ECO:0007669"/>
    <property type="project" value="TreeGrafter"/>
</dbReference>
<feature type="domain" description="TonB-dependent receptor plug" evidence="15">
    <location>
        <begin position="123"/>
        <end position="236"/>
    </location>
</feature>
<dbReference type="InterPro" id="IPR037066">
    <property type="entry name" value="Plug_dom_sf"/>
</dbReference>
<dbReference type="SUPFAM" id="SSF56935">
    <property type="entry name" value="Porins"/>
    <property type="match status" value="1"/>
</dbReference>
<feature type="domain" description="TonB-dependent receptor-like beta-barrel" evidence="14">
    <location>
        <begin position="474"/>
        <end position="895"/>
    </location>
</feature>
<dbReference type="OrthoDB" id="1122665at2"/>
<gene>
    <name evidence="16" type="ORF">EOD40_13360</name>
</gene>
<evidence type="ECO:0000256" key="11">
    <source>
        <dbReference type="ARBA" id="ARBA00023237"/>
    </source>
</evidence>